<dbReference type="InterPro" id="IPR027463">
    <property type="entry name" value="AcrB_DN_DC_subdom"/>
</dbReference>
<keyword evidence="1" id="KW-0472">Membrane</keyword>
<feature type="transmembrane region" description="Helical" evidence="1">
    <location>
        <begin position="926"/>
        <end position="949"/>
    </location>
</feature>
<feature type="transmembrane region" description="Helical" evidence="1">
    <location>
        <begin position="358"/>
        <end position="382"/>
    </location>
</feature>
<dbReference type="Gene3D" id="1.20.1640.10">
    <property type="entry name" value="Multidrug efflux transporter AcrB transmembrane domain"/>
    <property type="match status" value="2"/>
</dbReference>
<dbReference type="Gene3D" id="3.30.70.1440">
    <property type="entry name" value="Multidrug efflux transporter AcrB pore domain"/>
    <property type="match status" value="1"/>
</dbReference>
<dbReference type="Gene3D" id="3.30.2090.10">
    <property type="entry name" value="Multidrug efflux transporter AcrB TolC docking domain, DN and DC subdomains"/>
    <property type="match status" value="2"/>
</dbReference>
<dbReference type="PRINTS" id="PR00702">
    <property type="entry name" value="ACRIFLAVINRP"/>
</dbReference>
<dbReference type="Gene3D" id="3.30.70.1430">
    <property type="entry name" value="Multidrug efflux transporter AcrB pore domain"/>
    <property type="match status" value="2"/>
</dbReference>
<name>A0A327XDY8_LARAB</name>
<evidence type="ECO:0000313" key="3">
    <source>
        <dbReference type="Proteomes" id="UP000248790"/>
    </source>
</evidence>
<feature type="transmembrane region" description="Helical" evidence="1">
    <location>
        <begin position="479"/>
        <end position="501"/>
    </location>
</feature>
<protein>
    <submittedName>
        <fullName evidence="2">Multidrug efflux pump subunit AcrB</fullName>
    </submittedName>
</protein>
<dbReference type="AlphaFoldDB" id="A0A327XDY8"/>
<accession>A0A327XDY8</accession>
<dbReference type="PANTHER" id="PTHR32063">
    <property type="match status" value="1"/>
</dbReference>
<dbReference type="SUPFAM" id="SSF82693">
    <property type="entry name" value="Multidrug efflux transporter AcrB pore domain, PN1, PN2, PC1 and PC2 subdomains"/>
    <property type="match status" value="3"/>
</dbReference>
<dbReference type="SUPFAM" id="SSF82866">
    <property type="entry name" value="Multidrug efflux transporter AcrB transmembrane domain"/>
    <property type="match status" value="2"/>
</dbReference>
<keyword evidence="3" id="KW-1185">Reference proteome</keyword>
<feature type="transmembrane region" description="Helical" evidence="1">
    <location>
        <begin position="402"/>
        <end position="426"/>
    </location>
</feature>
<evidence type="ECO:0000313" key="2">
    <source>
        <dbReference type="EMBL" id="RAK02456.1"/>
    </source>
</evidence>
<dbReference type="PANTHER" id="PTHR32063:SF24">
    <property type="entry name" value="CATION EFFLUX SYSTEM (ACRB_ACRD_ACRF FAMILY)"/>
    <property type="match status" value="1"/>
</dbReference>
<dbReference type="GO" id="GO:0042910">
    <property type="term" value="F:xenobiotic transmembrane transporter activity"/>
    <property type="evidence" value="ECO:0007669"/>
    <property type="project" value="TreeGrafter"/>
</dbReference>
<organism evidence="2 3">
    <name type="scientific">Larkinella arboricola</name>
    <dbReference type="NCBI Taxonomy" id="643671"/>
    <lineage>
        <taxon>Bacteria</taxon>
        <taxon>Pseudomonadati</taxon>
        <taxon>Bacteroidota</taxon>
        <taxon>Cytophagia</taxon>
        <taxon>Cytophagales</taxon>
        <taxon>Spirosomataceae</taxon>
        <taxon>Larkinella</taxon>
    </lineage>
</organism>
<reference evidence="2 3" key="1">
    <citation type="submission" date="2018-06" db="EMBL/GenBank/DDBJ databases">
        <title>Genomic Encyclopedia of Archaeal and Bacterial Type Strains, Phase II (KMG-II): from individual species to whole genera.</title>
        <authorList>
            <person name="Goeker M."/>
        </authorList>
    </citation>
    <scope>NUCLEOTIDE SEQUENCE [LARGE SCALE GENOMIC DNA]</scope>
    <source>
        <strain evidence="2 3">DSM 21851</strain>
    </source>
</reference>
<dbReference type="Proteomes" id="UP000248790">
    <property type="component" value="Unassembled WGS sequence"/>
</dbReference>
<evidence type="ECO:0000256" key="1">
    <source>
        <dbReference type="SAM" id="Phobius"/>
    </source>
</evidence>
<feature type="transmembrane region" description="Helical" evidence="1">
    <location>
        <begin position="541"/>
        <end position="566"/>
    </location>
</feature>
<feature type="transmembrane region" description="Helical" evidence="1">
    <location>
        <begin position="447"/>
        <end position="467"/>
    </location>
</feature>
<keyword evidence="1" id="KW-1133">Transmembrane helix</keyword>
<sequence>MLLHRVYQRASELSGEMTLAMNLSEFSVKNWQFMLVVFIAVVALGVNSLFNMPRGEDPEFVAPSFAVVIVYPGTDAQDMEELVVDPAEARFNALDDINHVITNIDDGLAVLRIEYDYGADPDEKYQEMVREINALRAQLPPDIFNIEIHKFSPTDVSIVQIALQSEVASSKELGDYADALKERLEKVKSLKGVKDWGYPASTVRISLNIERMAQEGIPVNRLVGALQAENLNIPGGSVQAGTRKFNVKTSGDYQSLDEIRTTVVATNGQKIIYLRDVAEVDFSYEDETHITRLNGHRAVLITAGQKMGENIAKVGEQLNPVIESFAKTLPPHIKLVKNFDQAASVNARLGRFAKDFGIAILLVALTLLPLGMRAAMVVMISIPLSLSIGLSLLNVFGFSINQLSIVGLIVALGILVDDSIVVVENIERYLRNGFSRRDAAIKATKQITLAVIGCTVTLILAFLPLMFLPEASGDFIRSLPTAVVTTILASLLVSLTIVPFLSSRILKEEHNPEGNIFMRSLKRLISGSYSRLLHTALRHPVLTLLGALAIFAGALALVPKVGFALFPASEKPQFLINIETPEGTSLQETNRVARYIESQLGQEPEVKYFTTNVGKGNPRIYYNVIQRNEATNFSQFFVQLHDMPPAQKRQLIDKMRDKFKFYPNARIEVKDFEQGPDQEAPVAIRVFGENLDSLRTVAANVEKVLKTTPGLIYINNPLATRKTDLRVKINKEKAGMLGMSVADINRTIRLAIAGLNVGTFKDANGDDYQINVTLPKGKVADLRVLNNLYVNTLNGGSIPLRQIADLQFETTTNQIRHYDKDRYVTVTGFVKSGYLVDNVYNQVIQKLDALKFPDGFRYKAAGELESREKSFGGLGTIILITVFGFLAVLILEFGTFKSTLIVLSVIPLGIIGAIAALLLSGNPFSFVAVIGLIALIGIEVKNSILLVDFTNQLREGGMPLVEAIEQAGEIRFVPIVLTSLTAIGGLIPLAIEGNPLYSPLALVLIGGLISSTLLSRIVTPVLYKLLPPRVEVKTVALEEEPQLV</sequence>
<dbReference type="Gene3D" id="3.30.70.1320">
    <property type="entry name" value="Multidrug efflux transporter AcrB pore domain like"/>
    <property type="match status" value="1"/>
</dbReference>
<dbReference type="SUPFAM" id="SSF82714">
    <property type="entry name" value="Multidrug efflux transporter AcrB TolC docking domain, DN and DC subdomains"/>
    <property type="match status" value="2"/>
</dbReference>
<gene>
    <name evidence="2" type="ORF">LX87_00576</name>
</gene>
<proteinExistence type="predicted"/>
<keyword evidence="1" id="KW-0812">Transmembrane</keyword>
<feature type="transmembrane region" description="Helical" evidence="1">
    <location>
        <begin position="970"/>
        <end position="991"/>
    </location>
</feature>
<feature type="transmembrane region" description="Helical" evidence="1">
    <location>
        <begin position="31"/>
        <end position="50"/>
    </location>
</feature>
<dbReference type="GO" id="GO:0005886">
    <property type="term" value="C:plasma membrane"/>
    <property type="evidence" value="ECO:0007669"/>
    <property type="project" value="TreeGrafter"/>
</dbReference>
<comment type="caution">
    <text evidence="2">The sequence shown here is derived from an EMBL/GenBank/DDBJ whole genome shotgun (WGS) entry which is preliminary data.</text>
</comment>
<dbReference type="EMBL" id="QLMC01000001">
    <property type="protein sequence ID" value="RAK02456.1"/>
    <property type="molecule type" value="Genomic_DNA"/>
</dbReference>
<dbReference type="Pfam" id="PF00873">
    <property type="entry name" value="ACR_tran"/>
    <property type="match status" value="1"/>
</dbReference>
<feature type="transmembrane region" description="Helical" evidence="1">
    <location>
        <begin position="997"/>
        <end position="1019"/>
    </location>
</feature>
<dbReference type="InterPro" id="IPR001036">
    <property type="entry name" value="Acrflvin-R"/>
</dbReference>
<feature type="transmembrane region" description="Helical" evidence="1">
    <location>
        <begin position="871"/>
        <end position="893"/>
    </location>
</feature>
<feature type="transmembrane region" description="Helical" evidence="1">
    <location>
        <begin position="900"/>
        <end position="920"/>
    </location>
</feature>